<keyword evidence="3" id="KW-1133">Transmembrane helix</keyword>
<dbReference type="GO" id="GO:0016020">
    <property type="term" value="C:membrane"/>
    <property type="evidence" value="ECO:0007669"/>
    <property type="project" value="UniProtKB-SubCell"/>
</dbReference>
<comment type="subcellular location">
    <subcellularLocation>
        <location evidence="1">Membrane</location>
        <topology evidence="1">Multi-pass membrane protein</topology>
    </subcellularLocation>
</comment>
<evidence type="ECO:0000256" key="2">
    <source>
        <dbReference type="ARBA" id="ARBA00023136"/>
    </source>
</evidence>
<dbReference type="AlphaFoldDB" id="A0A226F0K7"/>
<dbReference type="SUPFAM" id="SSF63712">
    <property type="entry name" value="Nicotinic receptor ligand binding domain-like"/>
    <property type="match status" value="1"/>
</dbReference>
<sequence length="369" mass="43181">MWILIRVILFSFVITTTVSSTPSEERTVLEGLLRSYDGSVRPFQQDLVYRTSNLSTIISVNMYVRSISSIDDVKMVYEAQLTYRMQWLDERLKFSRDKANYLTLPGTLSQKVWKPDLFFSNEMEYRLHDGLSKNEYYRVYPNGEVLFSARITLKLLCPMALQKYPFDTQVCPIRMASYGYTTDDIIFAWKRDDPVQVNSNLSLPEYKLTTIGTERCDSTTTTGRYSCLRVDFHFQRNTFPWLRDVYLPMAISILIVWLSSWMDVEQMGRVWVLGSAIFYCKWIAFNHTATTLRLISYSTSFHWWSWGCDVLIGWAILEFVVVQRLSSVERGKCRSCQNFMEIVMRIGFLVGFAMVISCCYVKYLDQNVE</sequence>
<protein>
    <submittedName>
        <fullName evidence="5">Glutamate-gated chloride channel</fullName>
    </submittedName>
</protein>
<dbReference type="InterPro" id="IPR006201">
    <property type="entry name" value="Neur_channel"/>
</dbReference>
<keyword evidence="3" id="KW-0732">Signal</keyword>
<organism evidence="5 6">
    <name type="scientific">Folsomia candida</name>
    <name type="common">Springtail</name>
    <dbReference type="NCBI Taxonomy" id="158441"/>
    <lineage>
        <taxon>Eukaryota</taxon>
        <taxon>Metazoa</taxon>
        <taxon>Ecdysozoa</taxon>
        <taxon>Arthropoda</taxon>
        <taxon>Hexapoda</taxon>
        <taxon>Collembola</taxon>
        <taxon>Entomobryomorpha</taxon>
        <taxon>Isotomoidea</taxon>
        <taxon>Isotomidae</taxon>
        <taxon>Proisotominae</taxon>
        <taxon>Folsomia</taxon>
    </lineage>
</organism>
<dbReference type="InterPro" id="IPR018000">
    <property type="entry name" value="Neurotransmitter_ion_chnl_CS"/>
</dbReference>
<accession>A0A226F0K7</accession>
<feature type="chain" id="PRO_5022249575" evidence="3">
    <location>
        <begin position="21"/>
        <end position="369"/>
    </location>
</feature>
<dbReference type="GO" id="GO:0004888">
    <property type="term" value="F:transmembrane signaling receptor activity"/>
    <property type="evidence" value="ECO:0007669"/>
    <property type="project" value="InterPro"/>
</dbReference>
<feature type="signal peptide" evidence="3">
    <location>
        <begin position="1"/>
        <end position="20"/>
    </location>
</feature>
<dbReference type="GO" id="GO:0005230">
    <property type="term" value="F:extracellular ligand-gated monoatomic ion channel activity"/>
    <property type="evidence" value="ECO:0007669"/>
    <property type="project" value="InterPro"/>
</dbReference>
<evidence type="ECO:0000256" key="3">
    <source>
        <dbReference type="RuleBase" id="RU000687"/>
    </source>
</evidence>
<feature type="transmembrane region" description="Helical" evidence="3">
    <location>
        <begin position="241"/>
        <end position="258"/>
    </location>
</feature>
<evidence type="ECO:0000256" key="1">
    <source>
        <dbReference type="ARBA" id="ARBA00004141"/>
    </source>
</evidence>
<evidence type="ECO:0000313" key="5">
    <source>
        <dbReference type="EMBL" id="OXA62920.1"/>
    </source>
</evidence>
<evidence type="ECO:0000259" key="4">
    <source>
        <dbReference type="Pfam" id="PF02931"/>
    </source>
</evidence>
<feature type="domain" description="Neurotransmitter-gated ion-channel ligand-binding" evidence="4">
    <location>
        <begin position="26"/>
        <end position="237"/>
    </location>
</feature>
<reference evidence="5 6" key="1">
    <citation type="submission" date="2015-12" db="EMBL/GenBank/DDBJ databases">
        <title>The genome of Folsomia candida.</title>
        <authorList>
            <person name="Faddeeva A."/>
            <person name="Derks M.F."/>
            <person name="Anvar Y."/>
            <person name="Smit S."/>
            <person name="Van Straalen N."/>
            <person name="Roelofs D."/>
        </authorList>
    </citation>
    <scope>NUCLEOTIDE SEQUENCE [LARGE SCALE GENOMIC DNA]</scope>
    <source>
        <strain evidence="5 6">VU population</strain>
        <tissue evidence="5">Whole body</tissue>
    </source>
</reference>
<keyword evidence="6" id="KW-1185">Reference proteome</keyword>
<feature type="transmembrane region" description="Helical" evidence="3">
    <location>
        <begin position="270"/>
        <end position="289"/>
    </location>
</feature>
<dbReference type="CDD" id="cd18993">
    <property type="entry name" value="LGIC_ECD_GluCl"/>
    <property type="match status" value="1"/>
</dbReference>
<dbReference type="PANTHER" id="PTHR18945">
    <property type="entry name" value="NEUROTRANSMITTER GATED ION CHANNEL"/>
    <property type="match status" value="1"/>
</dbReference>
<dbReference type="InterPro" id="IPR006202">
    <property type="entry name" value="Neur_chan_lig-bd"/>
</dbReference>
<gene>
    <name evidence="5" type="ORF">Fcan01_01361</name>
</gene>
<dbReference type="Gene3D" id="2.70.170.10">
    <property type="entry name" value="Neurotransmitter-gated ion-channel ligand-binding domain"/>
    <property type="match status" value="1"/>
</dbReference>
<dbReference type="OMA" id="WILIRVI"/>
<proteinExistence type="inferred from homology"/>
<evidence type="ECO:0000313" key="6">
    <source>
        <dbReference type="Proteomes" id="UP000198287"/>
    </source>
</evidence>
<dbReference type="PRINTS" id="PR00252">
    <property type="entry name" value="NRIONCHANNEL"/>
</dbReference>
<dbReference type="InterPro" id="IPR036734">
    <property type="entry name" value="Neur_chan_lig-bd_sf"/>
</dbReference>
<dbReference type="STRING" id="158441.A0A226F0K7"/>
<dbReference type="EMBL" id="LNIX01000001">
    <property type="protein sequence ID" value="OXA62920.1"/>
    <property type="molecule type" value="Genomic_DNA"/>
</dbReference>
<dbReference type="Gene3D" id="1.20.58.390">
    <property type="entry name" value="Neurotransmitter-gated ion-channel transmembrane domain"/>
    <property type="match status" value="1"/>
</dbReference>
<comment type="caution">
    <text evidence="5">The sequence shown here is derived from an EMBL/GenBank/DDBJ whole genome shotgun (WGS) entry which is preliminary data.</text>
</comment>
<dbReference type="FunFam" id="2.70.170.10:FF:000045">
    <property type="entry name" value="Predicted protein"/>
    <property type="match status" value="1"/>
</dbReference>
<dbReference type="Pfam" id="PF02931">
    <property type="entry name" value="Neur_chan_LBD"/>
    <property type="match status" value="1"/>
</dbReference>
<feature type="transmembrane region" description="Helical" evidence="3">
    <location>
        <begin position="342"/>
        <end position="363"/>
    </location>
</feature>
<keyword evidence="3" id="KW-0812">Transmembrane</keyword>
<keyword evidence="3" id="KW-0407">Ion channel</keyword>
<dbReference type="OrthoDB" id="442503at2759"/>
<dbReference type="Proteomes" id="UP000198287">
    <property type="component" value="Unassembled WGS sequence"/>
</dbReference>
<keyword evidence="3" id="KW-0813">Transport</keyword>
<comment type="similarity">
    <text evidence="3">Belongs to the ligand-gated ion channel (TC 1.A.9) family.</text>
</comment>
<keyword evidence="3" id="KW-0406">Ion transport</keyword>
<feature type="transmembrane region" description="Helical" evidence="3">
    <location>
        <begin position="301"/>
        <end position="321"/>
    </location>
</feature>
<dbReference type="PROSITE" id="PS00236">
    <property type="entry name" value="NEUROTR_ION_CHANNEL"/>
    <property type="match status" value="1"/>
</dbReference>
<dbReference type="InterPro" id="IPR038050">
    <property type="entry name" value="Neuro_actylchol_rec"/>
</dbReference>
<name>A0A226F0K7_FOLCA</name>
<keyword evidence="2 3" id="KW-0472">Membrane</keyword>